<evidence type="ECO:0000313" key="3">
    <source>
        <dbReference type="Proteomes" id="UP000644693"/>
    </source>
</evidence>
<name>A0A918XMX6_9GAMM</name>
<keyword evidence="3" id="KW-1185">Reference proteome</keyword>
<proteinExistence type="predicted"/>
<dbReference type="EMBL" id="BMYM01000003">
    <property type="protein sequence ID" value="GHD37904.1"/>
    <property type="molecule type" value="Genomic_DNA"/>
</dbReference>
<evidence type="ECO:0000256" key="1">
    <source>
        <dbReference type="SAM" id="MobiDB-lite"/>
    </source>
</evidence>
<dbReference type="AlphaFoldDB" id="A0A918XMX6"/>
<reference evidence="2" key="2">
    <citation type="submission" date="2020-09" db="EMBL/GenBank/DDBJ databases">
        <authorList>
            <person name="Sun Q."/>
            <person name="Kim S."/>
        </authorList>
    </citation>
    <scope>NUCLEOTIDE SEQUENCE</scope>
    <source>
        <strain evidence="2">KCTC 23430</strain>
    </source>
</reference>
<comment type="caution">
    <text evidence="2">The sequence shown here is derived from an EMBL/GenBank/DDBJ whole genome shotgun (WGS) entry which is preliminary data.</text>
</comment>
<protein>
    <recommendedName>
        <fullName evidence="4">Sulfotransferase family protein</fullName>
    </recommendedName>
</protein>
<evidence type="ECO:0000313" key="2">
    <source>
        <dbReference type="EMBL" id="GHD37904.1"/>
    </source>
</evidence>
<dbReference type="InterPro" id="IPR027417">
    <property type="entry name" value="P-loop_NTPase"/>
</dbReference>
<reference evidence="2" key="1">
    <citation type="journal article" date="2014" name="Int. J. Syst. Evol. Microbiol.">
        <title>Complete genome sequence of Corynebacterium casei LMG S-19264T (=DSM 44701T), isolated from a smear-ripened cheese.</title>
        <authorList>
            <consortium name="US DOE Joint Genome Institute (JGI-PGF)"/>
            <person name="Walter F."/>
            <person name="Albersmeier A."/>
            <person name="Kalinowski J."/>
            <person name="Ruckert C."/>
        </authorList>
    </citation>
    <scope>NUCLEOTIDE SEQUENCE</scope>
    <source>
        <strain evidence="2">KCTC 23430</strain>
    </source>
</reference>
<gene>
    <name evidence="2" type="ORF">GCM10007053_27540</name>
</gene>
<sequence length="298" mass="34868">MRHVLLHGHVFKNAGTTLDWALQRCFGDGFVDHRRDDLMRSQGGKHIMEMLEADESIVAISSHHMPRDIVDTDQVSFHPIYMLRHPILRIRSVYDFERKQEAQTPGAQAAKRMDFREYVDWRMQPKVAPTIRNFQTRYLAGRLPPRFEKMADFDYFELAMQTLHQVRCVGIVEQYDASMVLIENTVRKRFKAINLAHVPQNVTGQQRAALSQEERIGRILDELGGLQAKVLEHNSFDMALYEASRHVFTRRLEDIPELSARLQKFRKRCTVLERQEKKSARERARQEKRDQAEANRGA</sequence>
<feature type="region of interest" description="Disordered" evidence="1">
    <location>
        <begin position="275"/>
        <end position="298"/>
    </location>
</feature>
<dbReference type="Gene3D" id="3.40.50.300">
    <property type="entry name" value="P-loop containing nucleotide triphosphate hydrolases"/>
    <property type="match status" value="1"/>
</dbReference>
<accession>A0A918XMX6</accession>
<dbReference type="RefSeq" id="WP_189478403.1">
    <property type="nucleotide sequence ID" value="NZ_BMYM01000003.1"/>
</dbReference>
<dbReference type="Proteomes" id="UP000644693">
    <property type="component" value="Unassembled WGS sequence"/>
</dbReference>
<evidence type="ECO:0008006" key="4">
    <source>
        <dbReference type="Google" id="ProtNLM"/>
    </source>
</evidence>
<organism evidence="2 3">
    <name type="scientific">Parahalioglobus pacificus</name>
    <dbReference type="NCBI Taxonomy" id="930806"/>
    <lineage>
        <taxon>Bacteria</taxon>
        <taxon>Pseudomonadati</taxon>
        <taxon>Pseudomonadota</taxon>
        <taxon>Gammaproteobacteria</taxon>
        <taxon>Cellvibrionales</taxon>
        <taxon>Halieaceae</taxon>
        <taxon>Parahalioglobus</taxon>
    </lineage>
</organism>